<organism evidence="1 3">
    <name type="scientific">Rotaria magnacalcarata</name>
    <dbReference type="NCBI Taxonomy" id="392030"/>
    <lineage>
        <taxon>Eukaryota</taxon>
        <taxon>Metazoa</taxon>
        <taxon>Spiralia</taxon>
        <taxon>Gnathifera</taxon>
        <taxon>Rotifera</taxon>
        <taxon>Eurotatoria</taxon>
        <taxon>Bdelloidea</taxon>
        <taxon>Philodinida</taxon>
        <taxon>Philodinidae</taxon>
        <taxon>Rotaria</taxon>
    </lineage>
</organism>
<evidence type="ECO:0000313" key="2">
    <source>
        <dbReference type="EMBL" id="CAF1579295.1"/>
    </source>
</evidence>
<protein>
    <submittedName>
        <fullName evidence="1">Uncharacterized protein</fullName>
    </submittedName>
</protein>
<sequence length="68" mass="7443">MAEDLPPSSPSEDRNAAVVKFLTALNGLTSESQKEITSLLLNENKSTAEVKGKVQSYIKKFLETISMI</sequence>
<dbReference type="Proteomes" id="UP000663855">
    <property type="component" value="Unassembled WGS sequence"/>
</dbReference>
<evidence type="ECO:0000313" key="1">
    <source>
        <dbReference type="EMBL" id="CAF1285538.1"/>
    </source>
</evidence>
<accession>A0A815CWB4</accession>
<name>A0A815CWB4_9BILA</name>
<gene>
    <name evidence="2" type="ORF">CJN711_LOCUS32809</name>
    <name evidence="1" type="ORF">KQP761_LOCUS4003</name>
</gene>
<dbReference type="Proteomes" id="UP000663834">
    <property type="component" value="Unassembled WGS sequence"/>
</dbReference>
<reference evidence="1" key="1">
    <citation type="submission" date="2021-02" db="EMBL/GenBank/DDBJ databases">
        <authorList>
            <person name="Nowell W R."/>
        </authorList>
    </citation>
    <scope>NUCLEOTIDE SEQUENCE</scope>
</reference>
<dbReference type="EMBL" id="CAJNOW010000629">
    <property type="protein sequence ID" value="CAF1285538.1"/>
    <property type="molecule type" value="Genomic_DNA"/>
</dbReference>
<evidence type="ECO:0000313" key="3">
    <source>
        <dbReference type="Proteomes" id="UP000663834"/>
    </source>
</evidence>
<dbReference type="EMBL" id="CAJNOV010015752">
    <property type="protein sequence ID" value="CAF1579295.1"/>
    <property type="molecule type" value="Genomic_DNA"/>
</dbReference>
<proteinExistence type="predicted"/>
<dbReference type="AlphaFoldDB" id="A0A815CWB4"/>
<comment type="caution">
    <text evidence="1">The sequence shown here is derived from an EMBL/GenBank/DDBJ whole genome shotgun (WGS) entry which is preliminary data.</text>
</comment>